<organism evidence="1 2">
    <name type="scientific">Candidatus Gallilactobacillus intestinavium</name>
    <dbReference type="NCBI Taxonomy" id="2840838"/>
    <lineage>
        <taxon>Bacteria</taxon>
        <taxon>Bacillati</taxon>
        <taxon>Bacillota</taxon>
        <taxon>Bacilli</taxon>
        <taxon>Lactobacillales</taxon>
        <taxon>Lactobacillaceae</taxon>
        <taxon>Lactobacillaceae incertae sedis</taxon>
        <taxon>Candidatus Gallilactobacillus</taxon>
    </lineage>
</organism>
<name>A0A9D9E8F4_9LACO</name>
<evidence type="ECO:0000313" key="1">
    <source>
        <dbReference type="EMBL" id="MBO8441983.1"/>
    </source>
</evidence>
<gene>
    <name evidence="1" type="ORF">IAA89_06090</name>
</gene>
<protein>
    <submittedName>
        <fullName evidence="1">Uncharacterized protein</fullName>
    </submittedName>
</protein>
<dbReference type="EMBL" id="JADIMP010000096">
    <property type="protein sequence ID" value="MBO8441983.1"/>
    <property type="molecule type" value="Genomic_DNA"/>
</dbReference>
<dbReference type="AlphaFoldDB" id="A0A9D9E8F4"/>
<comment type="caution">
    <text evidence="1">The sequence shown here is derived from an EMBL/GenBank/DDBJ whole genome shotgun (WGS) entry which is preliminary data.</text>
</comment>
<reference evidence="1" key="1">
    <citation type="submission" date="2020-10" db="EMBL/GenBank/DDBJ databases">
        <authorList>
            <person name="Gilroy R."/>
        </authorList>
    </citation>
    <scope>NUCLEOTIDE SEQUENCE</scope>
    <source>
        <strain evidence="1">C6-149</strain>
    </source>
</reference>
<sequence length="119" mass="13759">MTMPVITVEDPTWTSQVDKFSDQIDDKIRTILIASKPIEQAPLTDLAQLQEFEFSMQGWLSDKDLRAYPNIYHGLEKGDNVADKLWDMFMGMDGIYEIGDRDDGFDNCIQDLEKEYETL</sequence>
<evidence type="ECO:0000313" key="2">
    <source>
        <dbReference type="Proteomes" id="UP000823614"/>
    </source>
</evidence>
<proteinExistence type="predicted"/>
<reference evidence="1" key="2">
    <citation type="journal article" date="2021" name="PeerJ">
        <title>Extensive microbial diversity within the chicken gut microbiome revealed by metagenomics and culture.</title>
        <authorList>
            <person name="Gilroy R."/>
            <person name="Ravi A."/>
            <person name="Getino M."/>
            <person name="Pursley I."/>
            <person name="Horton D.L."/>
            <person name="Alikhan N.F."/>
            <person name="Baker D."/>
            <person name="Gharbi K."/>
            <person name="Hall N."/>
            <person name="Watson M."/>
            <person name="Adriaenssens E.M."/>
            <person name="Foster-Nyarko E."/>
            <person name="Jarju S."/>
            <person name="Secka A."/>
            <person name="Antonio M."/>
            <person name="Oren A."/>
            <person name="Chaudhuri R.R."/>
            <person name="La Ragione R."/>
            <person name="Hildebrand F."/>
            <person name="Pallen M.J."/>
        </authorList>
    </citation>
    <scope>NUCLEOTIDE SEQUENCE</scope>
    <source>
        <strain evidence="1">C6-149</strain>
    </source>
</reference>
<dbReference type="Proteomes" id="UP000823614">
    <property type="component" value="Unassembled WGS sequence"/>
</dbReference>
<accession>A0A9D9E8F4</accession>